<accession>X1K6F9</accession>
<name>X1K6F9_9ZZZZ</name>
<proteinExistence type="predicted"/>
<dbReference type="EMBL" id="BARU01045224">
    <property type="protein sequence ID" value="GAH85849.1"/>
    <property type="molecule type" value="Genomic_DNA"/>
</dbReference>
<comment type="caution">
    <text evidence="1">The sequence shown here is derived from an EMBL/GenBank/DDBJ whole genome shotgun (WGS) entry which is preliminary data.</text>
</comment>
<organism evidence="1">
    <name type="scientific">marine sediment metagenome</name>
    <dbReference type="NCBI Taxonomy" id="412755"/>
    <lineage>
        <taxon>unclassified sequences</taxon>
        <taxon>metagenomes</taxon>
        <taxon>ecological metagenomes</taxon>
    </lineage>
</organism>
<reference evidence="1" key="1">
    <citation type="journal article" date="2014" name="Front. Microbiol.">
        <title>High frequency of phylogenetically diverse reductive dehalogenase-homologous genes in deep subseafloor sedimentary metagenomes.</title>
        <authorList>
            <person name="Kawai M."/>
            <person name="Futagami T."/>
            <person name="Toyoda A."/>
            <person name="Takaki Y."/>
            <person name="Nishi S."/>
            <person name="Hori S."/>
            <person name="Arai W."/>
            <person name="Tsubouchi T."/>
            <person name="Morono Y."/>
            <person name="Uchiyama I."/>
            <person name="Ito T."/>
            <person name="Fujiyama A."/>
            <person name="Inagaki F."/>
            <person name="Takami H."/>
        </authorList>
    </citation>
    <scope>NUCLEOTIDE SEQUENCE</scope>
    <source>
        <strain evidence="1">Expedition CK06-06</strain>
    </source>
</reference>
<feature type="non-terminal residue" evidence="1">
    <location>
        <position position="32"/>
    </location>
</feature>
<dbReference type="AlphaFoldDB" id="X1K6F9"/>
<sequence length="32" mass="3512">MTITSEIKQTTHPSPAAEVKLCVIFPARNEAK</sequence>
<protein>
    <submittedName>
        <fullName evidence="1">Uncharacterized protein</fullName>
    </submittedName>
</protein>
<gene>
    <name evidence="1" type="ORF">S03H2_68711</name>
</gene>
<evidence type="ECO:0000313" key="1">
    <source>
        <dbReference type="EMBL" id="GAH85849.1"/>
    </source>
</evidence>